<feature type="chain" id="PRO_5002746927" evidence="2">
    <location>
        <begin position="20"/>
        <end position="422"/>
    </location>
</feature>
<proteinExistence type="predicted"/>
<dbReference type="GeneID" id="6070211"/>
<evidence type="ECO:0000256" key="2">
    <source>
        <dbReference type="SAM" id="SignalP"/>
    </source>
</evidence>
<name>B0CSY5_LACBS</name>
<dbReference type="RefSeq" id="XP_001874952.1">
    <property type="nucleotide sequence ID" value="XM_001874917.1"/>
</dbReference>
<dbReference type="STRING" id="486041.B0CSY5"/>
<dbReference type="EMBL" id="DS547092">
    <property type="protein sequence ID" value="EDR14393.1"/>
    <property type="molecule type" value="Genomic_DNA"/>
</dbReference>
<dbReference type="AlphaFoldDB" id="B0CSY5"/>
<dbReference type="InParanoid" id="B0CSY5"/>
<evidence type="ECO:0000256" key="1">
    <source>
        <dbReference type="SAM" id="MobiDB-lite"/>
    </source>
</evidence>
<feature type="compositionally biased region" description="Polar residues" evidence="1">
    <location>
        <begin position="209"/>
        <end position="229"/>
    </location>
</feature>
<feature type="region of interest" description="Disordered" evidence="1">
    <location>
        <begin position="128"/>
        <end position="229"/>
    </location>
</feature>
<dbReference type="OrthoDB" id="2362516at2759"/>
<organism evidence="4">
    <name type="scientific">Laccaria bicolor (strain S238N-H82 / ATCC MYA-4686)</name>
    <name type="common">Bicoloured deceiver</name>
    <name type="synonym">Laccaria laccata var. bicolor</name>
    <dbReference type="NCBI Taxonomy" id="486041"/>
    <lineage>
        <taxon>Eukaryota</taxon>
        <taxon>Fungi</taxon>
        <taxon>Dikarya</taxon>
        <taxon>Basidiomycota</taxon>
        <taxon>Agaricomycotina</taxon>
        <taxon>Agaricomycetes</taxon>
        <taxon>Agaricomycetidae</taxon>
        <taxon>Agaricales</taxon>
        <taxon>Agaricineae</taxon>
        <taxon>Hydnangiaceae</taxon>
        <taxon>Laccaria</taxon>
    </lineage>
</organism>
<gene>
    <name evidence="3" type="ORF">LACBIDRAFT_292358</name>
</gene>
<feature type="compositionally biased region" description="Acidic residues" evidence="1">
    <location>
        <begin position="152"/>
        <end position="174"/>
    </location>
</feature>
<keyword evidence="4" id="KW-1185">Reference proteome</keyword>
<reference evidence="3 4" key="1">
    <citation type="journal article" date="2008" name="Nature">
        <title>The genome of Laccaria bicolor provides insights into mycorrhizal symbiosis.</title>
        <authorList>
            <person name="Martin F."/>
            <person name="Aerts A."/>
            <person name="Ahren D."/>
            <person name="Brun A."/>
            <person name="Danchin E.G.J."/>
            <person name="Duchaussoy F."/>
            <person name="Gibon J."/>
            <person name="Kohler A."/>
            <person name="Lindquist E."/>
            <person name="Pereda V."/>
            <person name="Salamov A."/>
            <person name="Shapiro H.J."/>
            <person name="Wuyts J."/>
            <person name="Blaudez D."/>
            <person name="Buee M."/>
            <person name="Brokstein P."/>
            <person name="Canbaeck B."/>
            <person name="Cohen D."/>
            <person name="Courty P.E."/>
            <person name="Coutinho P.M."/>
            <person name="Delaruelle C."/>
            <person name="Detter J.C."/>
            <person name="Deveau A."/>
            <person name="DiFazio S."/>
            <person name="Duplessis S."/>
            <person name="Fraissinet-Tachet L."/>
            <person name="Lucic E."/>
            <person name="Frey-Klett P."/>
            <person name="Fourrey C."/>
            <person name="Feussner I."/>
            <person name="Gay G."/>
            <person name="Grimwood J."/>
            <person name="Hoegger P.J."/>
            <person name="Jain P."/>
            <person name="Kilaru S."/>
            <person name="Labbe J."/>
            <person name="Lin Y.C."/>
            <person name="Legue V."/>
            <person name="Le Tacon F."/>
            <person name="Marmeisse R."/>
            <person name="Melayah D."/>
            <person name="Montanini B."/>
            <person name="Muratet M."/>
            <person name="Nehls U."/>
            <person name="Niculita-Hirzel H."/>
            <person name="Oudot-Le Secq M.P."/>
            <person name="Peter M."/>
            <person name="Quesneville H."/>
            <person name="Rajashekar B."/>
            <person name="Reich M."/>
            <person name="Rouhier N."/>
            <person name="Schmutz J."/>
            <person name="Yin T."/>
            <person name="Chalot M."/>
            <person name="Henrissat B."/>
            <person name="Kuees U."/>
            <person name="Lucas S."/>
            <person name="Van de Peer Y."/>
            <person name="Podila G.K."/>
            <person name="Polle A."/>
            <person name="Pukkila P.J."/>
            <person name="Richardson P.M."/>
            <person name="Rouze P."/>
            <person name="Sanders I.R."/>
            <person name="Stajich J.E."/>
            <person name="Tunlid A."/>
            <person name="Tuskan G."/>
            <person name="Grigoriev I.V."/>
        </authorList>
    </citation>
    <scope>NUCLEOTIDE SEQUENCE [LARGE SCALE GENOMIC DNA]</scope>
    <source>
        <strain evidence="4">S238N-H82 / ATCC MYA-4686</strain>
    </source>
</reference>
<keyword evidence="2" id="KW-0732">Signal</keyword>
<dbReference type="HOGENOM" id="CLU_653954_0_0_1"/>
<dbReference type="KEGG" id="lbc:LACBIDRAFT_292358"/>
<evidence type="ECO:0000313" key="4">
    <source>
        <dbReference type="Proteomes" id="UP000001194"/>
    </source>
</evidence>
<accession>B0CSY5</accession>
<sequence>MSFLLSLFSLLAFLAAVYSAPAQLSYDQLAPRQAPATPDFLKQNGLDAQKLNSQFASMKPTDSCQDDQMACVTSAFAQCIGGKWALSTCSSGLACYALPLVNKPGTSLVCDTPTDAAARFAATGVDGGVTGAVPPAQGNNSTSAPTPSGGDDSVDDDCDEDTPSTDDGDGDDCDEGNHSTGASQIPDDQCEDDNTTSSVPLATPRTVKSAGQSRTLTSASSTPTVANQANAPAPTTIYLTSQSSASTTPSVILLNRRQAPSTLPTPSSATTTALTSSIPISTSSSSAAIVTPTVVIGTDGIVTVTVVSTVFVSASCGLPSVSATLSSSPSAIRVSSAVPPAVTLTSPAITSSSAPSVSTTATPSATGVINLSVPPAASETSVNGNAGGGLTFISQVATPPAVPSPTGSFNLSELLTATVASS</sequence>
<dbReference type="Proteomes" id="UP000001194">
    <property type="component" value="Unassembled WGS sequence"/>
</dbReference>
<evidence type="ECO:0000313" key="3">
    <source>
        <dbReference type="EMBL" id="EDR14393.1"/>
    </source>
</evidence>
<feature type="signal peptide" evidence="2">
    <location>
        <begin position="1"/>
        <end position="19"/>
    </location>
</feature>
<protein>
    <submittedName>
        <fullName evidence="3">Carbohydrate-binding module family 19 protein</fullName>
    </submittedName>
</protein>